<comment type="subcellular location">
    <subcellularLocation>
        <location evidence="10">Cell membrane</location>
        <topology evidence="10">Peripheral membrane protein</topology>
    </subcellularLocation>
    <subcellularLocation>
        <location evidence="2">Membrane</location>
        <topology evidence="2">Peripheral membrane protein</topology>
    </subcellularLocation>
</comment>
<evidence type="ECO:0000256" key="1">
    <source>
        <dbReference type="ARBA" id="ARBA00003456"/>
    </source>
</evidence>
<keyword evidence="9 10" id="KW-0066">ATP synthesis</keyword>
<evidence type="ECO:0000256" key="4">
    <source>
        <dbReference type="ARBA" id="ARBA00022448"/>
    </source>
</evidence>
<dbReference type="Gene3D" id="1.10.287.80">
    <property type="entry name" value="ATP synthase, gamma subunit, helix hairpin domain"/>
    <property type="match status" value="1"/>
</dbReference>
<dbReference type="GO" id="GO:0005886">
    <property type="term" value="C:plasma membrane"/>
    <property type="evidence" value="ECO:0007669"/>
    <property type="project" value="UniProtKB-SubCell"/>
</dbReference>
<dbReference type="Proteomes" id="UP000292927">
    <property type="component" value="Unassembled WGS sequence"/>
</dbReference>
<dbReference type="HAMAP" id="MF_00815">
    <property type="entry name" value="ATP_synth_gamma_bact"/>
    <property type="match status" value="1"/>
</dbReference>
<comment type="function">
    <text evidence="1 10">Produces ATP from ADP in the presence of a proton gradient across the membrane. The gamma chain is believed to be important in regulating ATPase activity and the flow of protons through the CF(0) complex.</text>
</comment>
<comment type="subunit">
    <text evidence="10">F-type ATPases have 2 components, CF(1) - the catalytic core - and CF(0) - the membrane proton channel. CF(1) has five subunits: alpha(3), beta(3), gamma(1), delta(1), epsilon(1). CF(0) has three main subunits: a, b and c.</text>
</comment>
<reference evidence="11 12" key="1">
    <citation type="submission" date="2019-02" db="EMBL/GenBank/DDBJ databases">
        <title>Genomic Encyclopedia of Type Strains, Phase IV (KMG-IV): sequencing the most valuable type-strain genomes for metagenomic binning, comparative biology and taxonomic classification.</title>
        <authorList>
            <person name="Goeker M."/>
        </authorList>
    </citation>
    <scope>NUCLEOTIDE SEQUENCE [LARGE SCALE GENOMIC DNA]</scope>
    <source>
        <strain evidence="11 12">DSM 29486</strain>
    </source>
</reference>
<dbReference type="PROSITE" id="PS00153">
    <property type="entry name" value="ATPASE_GAMMA"/>
    <property type="match status" value="1"/>
</dbReference>
<dbReference type="NCBIfam" id="TIGR01146">
    <property type="entry name" value="ATPsyn_F1gamma"/>
    <property type="match status" value="1"/>
</dbReference>
<dbReference type="PANTHER" id="PTHR11693">
    <property type="entry name" value="ATP SYNTHASE GAMMA CHAIN"/>
    <property type="match status" value="1"/>
</dbReference>
<dbReference type="GO" id="GO:0042777">
    <property type="term" value="P:proton motive force-driven plasma membrane ATP synthesis"/>
    <property type="evidence" value="ECO:0007669"/>
    <property type="project" value="UniProtKB-UniRule"/>
</dbReference>
<dbReference type="InterPro" id="IPR035968">
    <property type="entry name" value="ATP_synth_F1_ATPase_gsu"/>
</dbReference>
<dbReference type="CDD" id="cd12151">
    <property type="entry name" value="F1-ATPase_gamma"/>
    <property type="match status" value="1"/>
</dbReference>
<dbReference type="Gene3D" id="3.40.1380.10">
    <property type="match status" value="1"/>
</dbReference>
<dbReference type="GO" id="GO:0046933">
    <property type="term" value="F:proton-transporting ATP synthase activity, rotational mechanism"/>
    <property type="evidence" value="ECO:0007669"/>
    <property type="project" value="UniProtKB-UniRule"/>
</dbReference>
<evidence type="ECO:0000256" key="9">
    <source>
        <dbReference type="ARBA" id="ARBA00023310"/>
    </source>
</evidence>
<evidence type="ECO:0000256" key="6">
    <source>
        <dbReference type="ARBA" id="ARBA00023065"/>
    </source>
</evidence>
<evidence type="ECO:0000256" key="8">
    <source>
        <dbReference type="ARBA" id="ARBA00023196"/>
    </source>
</evidence>
<dbReference type="InterPro" id="IPR023632">
    <property type="entry name" value="ATP_synth_F1_gsu_CS"/>
</dbReference>
<keyword evidence="5 10" id="KW-0375">Hydrogen ion transport</keyword>
<dbReference type="SUPFAM" id="SSF52943">
    <property type="entry name" value="ATP synthase (F1-ATPase), gamma subunit"/>
    <property type="match status" value="1"/>
</dbReference>
<evidence type="ECO:0000256" key="7">
    <source>
        <dbReference type="ARBA" id="ARBA00023136"/>
    </source>
</evidence>
<comment type="caution">
    <text evidence="11">The sequence shown here is derived from an EMBL/GenBank/DDBJ whole genome shotgun (WGS) entry which is preliminary data.</text>
</comment>
<accession>A0A4Q7P4C6</accession>
<evidence type="ECO:0000313" key="12">
    <source>
        <dbReference type="Proteomes" id="UP000292927"/>
    </source>
</evidence>
<keyword evidence="7 10" id="KW-0472">Membrane</keyword>
<dbReference type="InterPro" id="IPR000131">
    <property type="entry name" value="ATP_synth_F1_gsu"/>
</dbReference>
<keyword evidence="6 10" id="KW-0406">Ion transport</keyword>
<dbReference type="PANTHER" id="PTHR11693:SF22">
    <property type="entry name" value="ATP SYNTHASE SUBUNIT GAMMA, MITOCHONDRIAL"/>
    <property type="match status" value="1"/>
</dbReference>
<keyword evidence="10" id="KW-1003">Cell membrane</keyword>
<dbReference type="GO" id="GO:0005524">
    <property type="term" value="F:ATP binding"/>
    <property type="evidence" value="ECO:0007669"/>
    <property type="project" value="UniProtKB-UniRule"/>
</dbReference>
<organism evidence="11 12">
    <name type="scientific">Cuneatibacter caecimuris</name>
    <dbReference type="NCBI Taxonomy" id="1796618"/>
    <lineage>
        <taxon>Bacteria</taxon>
        <taxon>Bacillati</taxon>
        <taxon>Bacillota</taxon>
        <taxon>Clostridia</taxon>
        <taxon>Lachnospirales</taxon>
        <taxon>Lachnospiraceae</taxon>
        <taxon>Cuneatibacter</taxon>
    </lineage>
</organism>
<sequence length="295" mass="33672">MANTREIQSRMKSIRDTRKITNAMYMISSSKMKKARKILADTEPYFYTLQANIARILRHIPELEHRYFDERQEIPQDLRKRGYVVITADKGMAGAYNHNVMKLAEERAARGGVRLYVVGEIGRHYFARKNVEVDIQFHYTAQNPTIHRARVIGEKMLELFESGELDEVYVIYTKMENAVQAETEIQQLLPLKKAAFTGKLPAGVPLEETAFSPSGEVVMDYIVPNYVFGFLFGALVESYCSEQNSRMMAMEGATNSANDMLRELSVAYNRARQAAITQEITEVVSGAKAQKKRRH</sequence>
<evidence type="ECO:0000313" key="11">
    <source>
        <dbReference type="EMBL" id="RZS94290.1"/>
    </source>
</evidence>
<gene>
    <name evidence="10" type="primary">atpG</name>
    <name evidence="11" type="ORF">EV209_2130</name>
</gene>
<proteinExistence type="inferred from homology"/>
<dbReference type="AlphaFoldDB" id="A0A4Q7P4C6"/>
<protein>
    <recommendedName>
        <fullName evidence="10">ATP synthase gamma chain</fullName>
    </recommendedName>
    <alternativeName>
        <fullName evidence="10">ATP synthase F1 sector gamma subunit</fullName>
    </alternativeName>
    <alternativeName>
        <fullName evidence="10">F-ATPase gamma subunit</fullName>
    </alternativeName>
</protein>
<evidence type="ECO:0000256" key="3">
    <source>
        <dbReference type="ARBA" id="ARBA00007681"/>
    </source>
</evidence>
<dbReference type="GO" id="GO:0045259">
    <property type="term" value="C:proton-transporting ATP synthase complex"/>
    <property type="evidence" value="ECO:0007669"/>
    <property type="project" value="UniProtKB-KW"/>
</dbReference>
<keyword evidence="8 10" id="KW-0139">CF(1)</keyword>
<name>A0A4Q7P4C6_9FIRM</name>
<dbReference type="RefSeq" id="WP_130435409.1">
    <property type="nucleotide sequence ID" value="NZ_SGXF01000004.1"/>
</dbReference>
<dbReference type="PRINTS" id="PR00126">
    <property type="entry name" value="ATPASEGAMMA"/>
</dbReference>
<evidence type="ECO:0000256" key="2">
    <source>
        <dbReference type="ARBA" id="ARBA00004170"/>
    </source>
</evidence>
<comment type="similarity">
    <text evidence="3 10">Belongs to the ATPase gamma chain family.</text>
</comment>
<dbReference type="OrthoDB" id="9812769at2"/>
<dbReference type="EMBL" id="SGXF01000004">
    <property type="protein sequence ID" value="RZS94290.1"/>
    <property type="molecule type" value="Genomic_DNA"/>
</dbReference>
<evidence type="ECO:0000256" key="5">
    <source>
        <dbReference type="ARBA" id="ARBA00022781"/>
    </source>
</evidence>
<keyword evidence="4 10" id="KW-0813">Transport</keyword>
<dbReference type="Pfam" id="PF00231">
    <property type="entry name" value="ATP-synt"/>
    <property type="match status" value="1"/>
</dbReference>
<evidence type="ECO:0000256" key="10">
    <source>
        <dbReference type="HAMAP-Rule" id="MF_00815"/>
    </source>
</evidence>
<keyword evidence="12" id="KW-1185">Reference proteome</keyword>